<dbReference type="Proteomes" id="UP000003082">
    <property type="component" value="Unassembled WGS sequence"/>
</dbReference>
<comment type="caution">
    <text evidence="1">The sequence shown here is derived from an EMBL/GenBank/DDBJ whole genome shotgun (WGS) entry which is preliminary data.</text>
</comment>
<name>B9D269_CAMRE</name>
<accession>B9D269</accession>
<proteinExistence type="predicted"/>
<sequence>MKNSAREQNVAILRVSYVRYELCKLFLSPSQPFLHHLLKLF</sequence>
<organism evidence="1 2">
    <name type="scientific">Campylobacter rectus RM3267</name>
    <dbReference type="NCBI Taxonomy" id="553218"/>
    <lineage>
        <taxon>Bacteria</taxon>
        <taxon>Pseudomonadati</taxon>
        <taxon>Campylobacterota</taxon>
        <taxon>Epsilonproteobacteria</taxon>
        <taxon>Campylobacterales</taxon>
        <taxon>Campylobacteraceae</taxon>
        <taxon>Campylobacter</taxon>
    </lineage>
</organism>
<dbReference type="AlphaFoldDB" id="B9D269"/>
<evidence type="ECO:0000313" key="1">
    <source>
        <dbReference type="EMBL" id="EEF13926.1"/>
    </source>
</evidence>
<reference evidence="1 2" key="1">
    <citation type="submission" date="2008-08" db="EMBL/GenBank/DDBJ databases">
        <authorList>
            <person name="Madupu R."/>
            <person name="Durkin A.S."/>
            <person name="Torralba M."/>
            <person name="Methe B."/>
            <person name="Sutton G.G."/>
            <person name="Strausberg R.L."/>
            <person name="Nelson K.E."/>
        </authorList>
    </citation>
    <scope>NUCLEOTIDE SEQUENCE [LARGE SCALE GENOMIC DNA]</scope>
    <source>
        <strain evidence="1 2">RM3267</strain>
    </source>
</reference>
<dbReference type="EMBL" id="ACFU01000012">
    <property type="protein sequence ID" value="EEF13926.1"/>
    <property type="molecule type" value="Genomic_DNA"/>
</dbReference>
<keyword evidence="2" id="KW-1185">Reference proteome</keyword>
<gene>
    <name evidence="1" type="ORF">CAMRE0001_2908</name>
</gene>
<protein>
    <submittedName>
        <fullName evidence="1">Uncharacterized protein</fullName>
    </submittedName>
</protein>
<evidence type="ECO:0000313" key="2">
    <source>
        <dbReference type="Proteomes" id="UP000003082"/>
    </source>
</evidence>